<proteinExistence type="predicted"/>
<name>A0A6C0IVM0_9ZZZZ</name>
<evidence type="ECO:0000313" key="1">
    <source>
        <dbReference type="EMBL" id="QHT96590.1"/>
    </source>
</evidence>
<sequence>MNNTIIDIDNYKTIIDNIILSKKISFDNTSKYFIYSYDSKNDNADLCNLLLRIPPIRLLYNYTNQTYNQVNFPLNPVYNKTKKFSNLIDTLENTLQELLNKPKLEWISNLKKIKTIKNIKLNYFGKNDIKIVSENDIVQDIKNFEAGSEVEIIVHLSHIWIKDNRMGISYDITQIKYNTLKNMLKQDFFTIDKQLINKPREPTIFQNNKARLDAKRSGMMPSAFMLGEQRSKLRKYDGA</sequence>
<reference evidence="1" key="1">
    <citation type="journal article" date="2020" name="Nature">
        <title>Giant virus diversity and host interactions through global metagenomics.</title>
        <authorList>
            <person name="Schulz F."/>
            <person name="Roux S."/>
            <person name="Paez-Espino D."/>
            <person name="Jungbluth S."/>
            <person name="Walsh D.A."/>
            <person name="Denef V.J."/>
            <person name="McMahon K.D."/>
            <person name="Konstantinidis K.T."/>
            <person name="Eloe-Fadrosh E.A."/>
            <person name="Kyrpides N.C."/>
            <person name="Woyke T."/>
        </authorList>
    </citation>
    <scope>NUCLEOTIDE SEQUENCE</scope>
    <source>
        <strain evidence="1">GVMAG-M-3300024302-11</strain>
    </source>
</reference>
<dbReference type="AlphaFoldDB" id="A0A6C0IVM0"/>
<organism evidence="1">
    <name type="scientific">viral metagenome</name>
    <dbReference type="NCBI Taxonomy" id="1070528"/>
    <lineage>
        <taxon>unclassified sequences</taxon>
        <taxon>metagenomes</taxon>
        <taxon>organismal metagenomes</taxon>
    </lineage>
</organism>
<protein>
    <submittedName>
        <fullName evidence="1">Uncharacterized protein</fullName>
    </submittedName>
</protein>
<accession>A0A6C0IVM0</accession>
<dbReference type="EMBL" id="MN740260">
    <property type="protein sequence ID" value="QHT96590.1"/>
    <property type="molecule type" value="Genomic_DNA"/>
</dbReference>